<dbReference type="InterPro" id="IPR011042">
    <property type="entry name" value="6-blade_b-propeller_TolB-like"/>
</dbReference>
<dbReference type="AlphaFoldDB" id="A0A2A4Z1E0"/>
<dbReference type="InterPro" id="IPR013658">
    <property type="entry name" value="SGL"/>
</dbReference>
<dbReference type="GO" id="GO:0004341">
    <property type="term" value="F:gluconolactonase activity"/>
    <property type="evidence" value="ECO:0007669"/>
    <property type="project" value="TreeGrafter"/>
</dbReference>
<keyword evidence="3" id="KW-0479">Metal-binding</keyword>
<feature type="binding site" evidence="3">
    <location>
        <position position="143"/>
    </location>
    <ligand>
        <name>a divalent metal cation</name>
        <dbReference type="ChEBI" id="CHEBI:60240"/>
    </ligand>
</feature>
<dbReference type="Gene3D" id="2.120.10.30">
    <property type="entry name" value="TolB, C-terminal domain"/>
    <property type="match status" value="1"/>
</dbReference>
<accession>A0A2A4Z1E0</accession>
<comment type="cofactor">
    <cofactor evidence="3">
        <name>Zn(2+)</name>
        <dbReference type="ChEBI" id="CHEBI:29105"/>
    </cofactor>
    <text evidence="3">Binds 1 divalent metal cation per subunit.</text>
</comment>
<evidence type="ECO:0000256" key="2">
    <source>
        <dbReference type="PIRSR" id="PIRSR605511-1"/>
    </source>
</evidence>
<dbReference type="GO" id="GO:0005509">
    <property type="term" value="F:calcium ion binding"/>
    <property type="evidence" value="ECO:0007669"/>
    <property type="project" value="TreeGrafter"/>
</dbReference>
<feature type="active site" description="Proton donor/acceptor" evidence="2">
    <location>
        <position position="193"/>
    </location>
</feature>
<evidence type="ECO:0000259" key="4">
    <source>
        <dbReference type="Pfam" id="PF08450"/>
    </source>
</evidence>
<dbReference type="InterPro" id="IPR005511">
    <property type="entry name" value="SMP-30"/>
</dbReference>
<dbReference type="EMBL" id="NVUS01000009">
    <property type="protein sequence ID" value="PCJ00944.1"/>
    <property type="molecule type" value="Genomic_DNA"/>
</dbReference>
<feature type="binding site" evidence="3">
    <location>
        <position position="193"/>
    </location>
    <ligand>
        <name>a divalent metal cation</name>
        <dbReference type="ChEBI" id="CHEBI:60240"/>
    </ligand>
</feature>
<gene>
    <name evidence="5" type="ORF">COB13_08245</name>
</gene>
<reference evidence="5" key="2">
    <citation type="journal article" date="2018" name="ISME J.">
        <title>A dynamic microbial community with high functional redundancy inhabits the cold, oxic subseafloor aquifer.</title>
        <authorList>
            <person name="Tully B.J."/>
            <person name="Wheat C.G."/>
            <person name="Glazer B.T."/>
            <person name="Huber J.A."/>
        </authorList>
    </citation>
    <scope>NUCLEOTIDE SEQUENCE</scope>
    <source>
        <strain evidence="5">NORP83</strain>
    </source>
</reference>
<evidence type="ECO:0000256" key="3">
    <source>
        <dbReference type="PIRSR" id="PIRSR605511-2"/>
    </source>
</evidence>
<feature type="binding site" evidence="3">
    <location>
        <position position="98"/>
    </location>
    <ligand>
        <name>substrate</name>
    </ligand>
</feature>
<name>A0A2A4Z1E0_9PROT</name>
<dbReference type="Pfam" id="PF08450">
    <property type="entry name" value="SGL"/>
    <property type="match status" value="1"/>
</dbReference>
<dbReference type="SUPFAM" id="SSF63829">
    <property type="entry name" value="Calcium-dependent phosphotriesterase"/>
    <property type="match status" value="1"/>
</dbReference>
<feature type="domain" description="SMP-30/Gluconolactonase/LRE-like region" evidence="4">
    <location>
        <begin position="13"/>
        <end position="252"/>
    </location>
</feature>
<comment type="similarity">
    <text evidence="1">Belongs to the SMP-30/CGR1 family.</text>
</comment>
<keyword evidence="3" id="KW-0862">Zinc</keyword>
<protein>
    <submittedName>
        <fullName evidence="5">Gluconolactonase</fullName>
    </submittedName>
</protein>
<dbReference type="GO" id="GO:0019853">
    <property type="term" value="P:L-ascorbic acid biosynthetic process"/>
    <property type="evidence" value="ECO:0007669"/>
    <property type="project" value="TreeGrafter"/>
</dbReference>
<feature type="binding site" evidence="3">
    <location>
        <position position="96"/>
    </location>
    <ligand>
        <name>substrate</name>
    </ligand>
</feature>
<comment type="caution">
    <text evidence="5">The sequence shown here is derived from an EMBL/GenBank/DDBJ whole genome shotgun (WGS) entry which is preliminary data.</text>
</comment>
<organism evidence="5">
    <name type="scientific">OCS116 cluster bacterium</name>
    <dbReference type="NCBI Taxonomy" id="2030921"/>
    <lineage>
        <taxon>Bacteria</taxon>
        <taxon>Pseudomonadati</taxon>
        <taxon>Pseudomonadota</taxon>
        <taxon>Alphaproteobacteria</taxon>
        <taxon>OCS116 cluster</taxon>
    </lineage>
</organism>
<dbReference type="PANTHER" id="PTHR10907:SF47">
    <property type="entry name" value="REGUCALCIN"/>
    <property type="match status" value="1"/>
</dbReference>
<proteinExistence type="inferred from homology"/>
<feature type="binding site" evidence="3">
    <location>
        <position position="15"/>
    </location>
    <ligand>
        <name>a divalent metal cation</name>
        <dbReference type="ChEBI" id="CHEBI:60240"/>
    </ligand>
</feature>
<reference key="1">
    <citation type="submission" date="2017-08" db="EMBL/GenBank/DDBJ databases">
        <title>A dynamic microbial community with high functional redundancy inhabits the cold, oxic subseafloor aquifer.</title>
        <authorList>
            <person name="Tully B.J."/>
            <person name="Wheat C.G."/>
            <person name="Glazer B.T."/>
            <person name="Huber J.A."/>
        </authorList>
    </citation>
    <scope>NUCLEOTIDE SEQUENCE [LARGE SCALE GENOMIC DNA]</scope>
</reference>
<dbReference type="PANTHER" id="PTHR10907">
    <property type="entry name" value="REGUCALCIN"/>
    <property type="match status" value="1"/>
</dbReference>
<evidence type="ECO:0000313" key="5">
    <source>
        <dbReference type="EMBL" id="PCJ00944.1"/>
    </source>
</evidence>
<evidence type="ECO:0000256" key="1">
    <source>
        <dbReference type="ARBA" id="ARBA00008853"/>
    </source>
</evidence>
<sequence>MAVTIFDETQCALGEGPLWHPLREQFFWFDINEKQLLTSKDGVRKMWQFNEHVSAAGWVDENTLLIASETALLKFDIETGAQEIEVPLEADMAFTRSNDGRADPQGGFWIGTMGKNAEKDAGAIYRYFRGEVRTIYPNITIPNSICFSPDGSTAYYADTVDKQIMSQKLDDDGWPVGTPELFIDMVEAGLSPDGSVVDSEGCLWNAQWGASRIARYSNQGKFLTAIDIPAAKQTTCPAFGGVDMQTIFVTSAADGDDSENAGKTFAILPRGVVGQKEHRVIL</sequence>
<dbReference type="PRINTS" id="PR01790">
    <property type="entry name" value="SMP30FAMILY"/>
</dbReference>